<keyword evidence="1" id="KW-0812">Transmembrane</keyword>
<keyword evidence="1" id="KW-0472">Membrane</keyword>
<comment type="caution">
    <text evidence="2">The sequence shown here is derived from an EMBL/GenBank/DDBJ whole genome shotgun (WGS) entry which is preliminary data.</text>
</comment>
<keyword evidence="1" id="KW-1133">Transmembrane helix</keyword>
<evidence type="ECO:0000313" key="2">
    <source>
        <dbReference type="EMBL" id="MFC7703551.1"/>
    </source>
</evidence>
<protein>
    <submittedName>
        <fullName evidence="2">DUF4389 domain-containing protein</fullName>
    </submittedName>
</protein>
<evidence type="ECO:0000256" key="1">
    <source>
        <dbReference type="SAM" id="Phobius"/>
    </source>
</evidence>
<dbReference type="Proteomes" id="UP001596516">
    <property type="component" value="Unassembled WGS sequence"/>
</dbReference>
<accession>A0ABW2UFV1</accession>
<feature type="transmembrane region" description="Helical" evidence="1">
    <location>
        <begin position="59"/>
        <end position="78"/>
    </location>
</feature>
<dbReference type="EMBL" id="JBHTFQ010000002">
    <property type="protein sequence ID" value="MFC7703551.1"/>
    <property type="molecule type" value="Genomic_DNA"/>
</dbReference>
<proteinExistence type="predicted"/>
<dbReference type="Pfam" id="PF14333">
    <property type="entry name" value="DUF4389"/>
    <property type="match status" value="1"/>
</dbReference>
<feature type="transmembrane region" description="Helical" evidence="1">
    <location>
        <begin position="20"/>
        <end position="47"/>
    </location>
</feature>
<organism evidence="2 3">
    <name type="scientific">Plastorhodobacter daqingensis</name>
    <dbReference type="NCBI Taxonomy" id="1387281"/>
    <lineage>
        <taxon>Bacteria</taxon>
        <taxon>Pseudomonadati</taxon>
        <taxon>Pseudomonadota</taxon>
        <taxon>Alphaproteobacteria</taxon>
        <taxon>Rhodobacterales</taxon>
        <taxon>Paracoccaceae</taxon>
        <taxon>Plastorhodobacter</taxon>
    </lineage>
</organism>
<evidence type="ECO:0000313" key="3">
    <source>
        <dbReference type="Proteomes" id="UP001596516"/>
    </source>
</evidence>
<reference evidence="3" key="1">
    <citation type="journal article" date="2019" name="Int. J. Syst. Evol. Microbiol.">
        <title>The Global Catalogue of Microorganisms (GCM) 10K type strain sequencing project: providing services to taxonomists for standard genome sequencing and annotation.</title>
        <authorList>
            <consortium name="The Broad Institute Genomics Platform"/>
            <consortium name="The Broad Institute Genome Sequencing Center for Infectious Disease"/>
            <person name="Wu L."/>
            <person name="Ma J."/>
        </authorList>
    </citation>
    <scope>NUCLEOTIDE SEQUENCE [LARGE SCALE GENOMIC DNA]</scope>
    <source>
        <strain evidence="3">CGMCC 1.12750</strain>
    </source>
</reference>
<sequence>MSHPSEPDPVLPAPERLWRRGLIMVLLVLLINLAQTALGLCAVLQFFWMLFASQRNPGIARLGAGIGAWLAMAGRYVAGASDHLPFPWTEWTDQPRG</sequence>
<dbReference type="InterPro" id="IPR025498">
    <property type="entry name" value="DUF4389"/>
</dbReference>
<dbReference type="RefSeq" id="WP_377400053.1">
    <property type="nucleotide sequence ID" value="NZ_JBHTFQ010000002.1"/>
</dbReference>
<gene>
    <name evidence="2" type="ORF">ACFQXB_05015</name>
</gene>
<keyword evidence="3" id="KW-1185">Reference proteome</keyword>
<name>A0ABW2UFV1_9RHOB</name>